<dbReference type="SUPFAM" id="SSF53613">
    <property type="entry name" value="Ribokinase-like"/>
    <property type="match status" value="1"/>
</dbReference>
<protein>
    <recommendedName>
        <fullName evidence="4">Carbohydrate kinase PfkB domain-containing protein</fullName>
    </recommendedName>
</protein>
<dbReference type="Gene3D" id="3.40.1190.20">
    <property type="match status" value="1"/>
</dbReference>
<dbReference type="EMBL" id="LAZR01020873">
    <property type="protein sequence ID" value="KKL87291.1"/>
    <property type="molecule type" value="Genomic_DNA"/>
</dbReference>
<proteinExistence type="inferred from homology"/>
<accession>A0A0F9GA16</accession>
<evidence type="ECO:0000256" key="2">
    <source>
        <dbReference type="ARBA" id="ARBA00022679"/>
    </source>
</evidence>
<organism evidence="5">
    <name type="scientific">marine sediment metagenome</name>
    <dbReference type="NCBI Taxonomy" id="412755"/>
    <lineage>
        <taxon>unclassified sequences</taxon>
        <taxon>metagenomes</taxon>
        <taxon>ecological metagenomes</taxon>
    </lineage>
</organism>
<keyword evidence="3" id="KW-0418">Kinase</keyword>
<keyword evidence="2" id="KW-0808">Transferase</keyword>
<name>A0A0F9GA16_9ZZZZ</name>
<dbReference type="AlphaFoldDB" id="A0A0F9GA16"/>
<sequence length="327" mass="35673">MSKVIGMGNALVDVMTILKTDKTLKEFALPKGSMQLVSREFSNRLLAGTLGLQKMQSSGGSAANTIHGLANLGVETGFVGKIGKDNLGKFFSKDLKENNIKPVLFYDLEETGRSIALISKDSERTMATYLGAAVDLYEEDITSDIFKGYTLFHIEGYLVQNRELIKKSMRIAKSNGCKVSIDMASYNIVDDNRDFFKELIIEFVDIVFANELEAESLTGEKPEKAISTISEMADIAVVKLGKSGSIVRKGSQEYTIGIEKVKNIDSTGAGDLYASGFLYGLCMEQPLDVCGKVGAILGGYITEVIGAKMHDESWTTVRQKVSEVCCD</sequence>
<gene>
    <name evidence="5" type="ORF">LCGC14_1936180</name>
</gene>
<evidence type="ECO:0000256" key="3">
    <source>
        <dbReference type="ARBA" id="ARBA00022777"/>
    </source>
</evidence>
<dbReference type="InterPro" id="IPR011611">
    <property type="entry name" value="PfkB_dom"/>
</dbReference>
<comment type="caution">
    <text evidence="5">The sequence shown here is derived from an EMBL/GenBank/DDBJ whole genome shotgun (WGS) entry which is preliminary data.</text>
</comment>
<feature type="domain" description="Carbohydrate kinase PfkB" evidence="4">
    <location>
        <begin position="56"/>
        <end position="307"/>
    </location>
</feature>
<dbReference type="CDD" id="cd01168">
    <property type="entry name" value="adenosine_kinase"/>
    <property type="match status" value="1"/>
</dbReference>
<comment type="similarity">
    <text evidence="1">Belongs to the carbohydrate kinase PfkB family.</text>
</comment>
<dbReference type="GO" id="GO:0016301">
    <property type="term" value="F:kinase activity"/>
    <property type="evidence" value="ECO:0007669"/>
    <property type="project" value="UniProtKB-KW"/>
</dbReference>
<dbReference type="InterPro" id="IPR029056">
    <property type="entry name" value="Ribokinase-like"/>
</dbReference>
<dbReference type="InterPro" id="IPR052700">
    <property type="entry name" value="Carb_kinase_PfkB-like"/>
</dbReference>
<dbReference type="PANTHER" id="PTHR43320:SF3">
    <property type="entry name" value="CARBOHYDRATE KINASE PFKB DOMAIN-CONTAINING PROTEIN"/>
    <property type="match status" value="1"/>
</dbReference>
<evidence type="ECO:0000259" key="4">
    <source>
        <dbReference type="Pfam" id="PF00294"/>
    </source>
</evidence>
<reference evidence="5" key="1">
    <citation type="journal article" date="2015" name="Nature">
        <title>Complex archaea that bridge the gap between prokaryotes and eukaryotes.</title>
        <authorList>
            <person name="Spang A."/>
            <person name="Saw J.H."/>
            <person name="Jorgensen S.L."/>
            <person name="Zaremba-Niedzwiedzka K."/>
            <person name="Martijn J."/>
            <person name="Lind A.E."/>
            <person name="van Eijk R."/>
            <person name="Schleper C."/>
            <person name="Guy L."/>
            <person name="Ettema T.J."/>
        </authorList>
    </citation>
    <scope>NUCLEOTIDE SEQUENCE</scope>
</reference>
<dbReference type="PANTHER" id="PTHR43320">
    <property type="entry name" value="SUGAR KINASE"/>
    <property type="match status" value="1"/>
</dbReference>
<dbReference type="InterPro" id="IPR002173">
    <property type="entry name" value="Carboh/pur_kinase_PfkB_CS"/>
</dbReference>
<dbReference type="PROSITE" id="PS00584">
    <property type="entry name" value="PFKB_KINASES_2"/>
    <property type="match status" value="1"/>
</dbReference>
<evidence type="ECO:0000256" key="1">
    <source>
        <dbReference type="ARBA" id="ARBA00010688"/>
    </source>
</evidence>
<evidence type="ECO:0000313" key="5">
    <source>
        <dbReference type="EMBL" id="KKL87291.1"/>
    </source>
</evidence>
<dbReference type="Pfam" id="PF00294">
    <property type="entry name" value="PfkB"/>
    <property type="match status" value="1"/>
</dbReference>